<evidence type="ECO:0000313" key="9">
    <source>
        <dbReference type="Proteomes" id="UP001516400"/>
    </source>
</evidence>
<evidence type="ECO:0000313" key="8">
    <source>
        <dbReference type="EMBL" id="KAL3272635.1"/>
    </source>
</evidence>
<proteinExistence type="predicted"/>
<dbReference type="Pfam" id="PF05826">
    <property type="entry name" value="Phospholip_A2_2"/>
    <property type="match status" value="1"/>
</dbReference>
<dbReference type="GO" id="GO:0016042">
    <property type="term" value="P:lipid catabolic process"/>
    <property type="evidence" value="ECO:0007669"/>
    <property type="project" value="UniProtKB-KW"/>
</dbReference>
<evidence type="ECO:0000256" key="5">
    <source>
        <dbReference type="ARBA" id="ARBA00029903"/>
    </source>
</evidence>
<feature type="signal peptide" evidence="6">
    <location>
        <begin position="1"/>
        <end position="25"/>
    </location>
</feature>
<dbReference type="EC" id="3.1.1.4" evidence="2"/>
<keyword evidence="6" id="KW-0732">Signal</keyword>
<evidence type="ECO:0000256" key="6">
    <source>
        <dbReference type="SAM" id="SignalP"/>
    </source>
</evidence>
<feature type="chain" id="PRO_5044841729" description="phospholipase A2" evidence="6">
    <location>
        <begin position="26"/>
        <end position="250"/>
    </location>
</feature>
<dbReference type="AlphaFoldDB" id="A0ABD2N1V3"/>
<keyword evidence="4" id="KW-0443">Lipid metabolism</keyword>
<organism evidence="8 9">
    <name type="scientific">Cryptolaemus montrouzieri</name>
    <dbReference type="NCBI Taxonomy" id="559131"/>
    <lineage>
        <taxon>Eukaryota</taxon>
        <taxon>Metazoa</taxon>
        <taxon>Ecdysozoa</taxon>
        <taxon>Arthropoda</taxon>
        <taxon>Hexapoda</taxon>
        <taxon>Insecta</taxon>
        <taxon>Pterygota</taxon>
        <taxon>Neoptera</taxon>
        <taxon>Endopterygota</taxon>
        <taxon>Coleoptera</taxon>
        <taxon>Polyphaga</taxon>
        <taxon>Cucujiformia</taxon>
        <taxon>Coccinelloidea</taxon>
        <taxon>Coccinellidae</taxon>
        <taxon>Scymninae</taxon>
        <taxon>Scymnini</taxon>
        <taxon>Cryptolaemus</taxon>
    </lineage>
</organism>
<keyword evidence="9" id="KW-1185">Reference proteome</keyword>
<dbReference type="Gene3D" id="1.20.90.10">
    <property type="entry name" value="Phospholipase A2 domain"/>
    <property type="match status" value="1"/>
</dbReference>
<comment type="caution">
    <text evidence="8">The sequence shown here is derived from an EMBL/GenBank/DDBJ whole genome shotgun (WGS) entry which is preliminary data.</text>
</comment>
<dbReference type="InterPro" id="IPR036444">
    <property type="entry name" value="PLipase_A2_dom_sf"/>
</dbReference>
<keyword evidence="3" id="KW-0442">Lipid degradation</keyword>
<dbReference type="InterPro" id="IPR016090">
    <property type="entry name" value="PLA2-like_dom"/>
</dbReference>
<evidence type="ECO:0000256" key="1">
    <source>
        <dbReference type="ARBA" id="ARBA00001913"/>
    </source>
</evidence>
<protein>
    <recommendedName>
        <fullName evidence="2">phospholipase A2</fullName>
        <ecNumber evidence="2">3.1.1.4</ecNumber>
    </recommendedName>
    <alternativeName>
        <fullName evidence="5">Phosphatidylcholine 2-acylhydrolase</fullName>
    </alternativeName>
</protein>
<evidence type="ECO:0000256" key="3">
    <source>
        <dbReference type="ARBA" id="ARBA00022963"/>
    </source>
</evidence>
<evidence type="ECO:0000256" key="4">
    <source>
        <dbReference type="ARBA" id="ARBA00023098"/>
    </source>
</evidence>
<evidence type="ECO:0000256" key="2">
    <source>
        <dbReference type="ARBA" id="ARBA00013278"/>
    </source>
</evidence>
<dbReference type="PANTHER" id="PTHR12253">
    <property type="entry name" value="RH14732P"/>
    <property type="match status" value="1"/>
</dbReference>
<name>A0ABD2N1V3_9CUCU</name>
<dbReference type="GO" id="GO:0004623">
    <property type="term" value="F:phospholipase A2 activity"/>
    <property type="evidence" value="ECO:0007669"/>
    <property type="project" value="UniProtKB-EC"/>
</dbReference>
<gene>
    <name evidence="8" type="ORF">HHI36_014101</name>
</gene>
<dbReference type="SUPFAM" id="SSF48619">
    <property type="entry name" value="Phospholipase A2, PLA2"/>
    <property type="match status" value="1"/>
</dbReference>
<feature type="non-terminal residue" evidence="8">
    <location>
        <position position="250"/>
    </location>
</feature>
<dbReference type="Proteomes" id="UP001516400">
    <property type="component" value="Unassembled WGS sequence"/>
</dbReference>
<accession>A0ABD2N1V3</accession>
<reference evidence="8 9" key="1">
    <citation type="journal article" date="2021" name="BMC Biol.">
        <title>Horizontally acquired antibacterial genes associated with adaptive radiation of ladybird beetles.</title>
        <authorList>
            <person name="Li H.S."/>
            <person name="Tang X.F."/>
            <person name="Huang Y.H."/>
            <person name="Xu Z.Y."/>
            <person name="Chen M.L."/>
            <person name="Du X.Y."/>
            <person name="Qiu B.Y."/>
            <person name="Chen P.T."/>
            <person name="Zhang W."/>
            <person name="Slipinski A."/>
            <person name="Escalona H.E."/>
            <person name="Waterhouse R.M."/>
            <person name="Zwick A."/>
            <person name="Pang H."/>
        </authorList>
    </citation>
    <scope>NUCLEOTIDE SEQUENCE [LARGE SCALE GENOMIC DNA]</scope>
    <source>
        <strain evidence="8">SYSU2018</strain>
    </source>
</reference>
<comment type="cofactor">
    <cofactor evidence="1">
        <name>Ca(2+)</name>
        <dbReference type="ChEBI" id="CHEBI:29108"/>
    </cofactor>
</comment>
<sequence>MGSSKASYHRQIWCILLLVIQQCVAVDFRNILAVNTLPDGEIETRINYKKISAKETTVGKGSAIGLKYRQIHRGNNLLQLIYDGSNTLTDCEFVNDEKLSKTFLNNFKQDLSNLIATSNVSIKSLEHISPPKNIKSWLSMKKLRRECRRLHSRLRTEAERMKHLYYSNSTYISRRERRDLGDLLRIPGTKWCGKGYSAEKYTRLGMFSRTDRCCRKHDTTCPFWIGGFSTKYGLYNWRVNTIMHCGCDER</sequence>
<dbReference type="EMBL" id="JABFTP020000062">
    <property type="protein sequence ID" value="KAL3272635.1"/>
    <property type="molecule type" value="Genomic_DNA"/>
</dbReference>
<feature type="domain" description="Phospholipase A2-like central" evidence="7">
    <location>
        <begin position="186"/>
        <end position="250"/>
    </location>
</feature>
<evidence type="ECO:0000259" key="7">
    <source>
        <dbReference type="Pfam" id="PF05826"/>
    </source>
</evidence>